<protein>
    <submittedName>
        <fullName evidence="2">Uncharacterized protein</fullName>
    </submittedName>
</protein>
<gene>
    <name evidence="2" type="ORF">CLV49_1449</name>
    <name evidence="3" type="ORF">ELQ93_11955</name>
</gene>
<dbReference type="OrthoDB" id="2302572at2"/>
<dbReference type="AlphaFoldDB" id="A0A2P8GV46"/>
<evidence type="ECO:0000256" key="1">
    <source>
        <dbReference type="SAM" id="MobiDB-lite"/>
    </source>
</evidence>
<proteinExistence type="predicted"/>
<dbReference type="EMBL" id="PYAU01000001">
    <property type="protein sequence ID" value="PSL37842.1"/>
    <property type="molecule type" value="Genomic_DNA"/>
</dbReference>
<evidence type="ECO:0000313" key="5">
    <source>
        <dbReference type="Proteomes" id="UP000268291"/>
    </source>
</evidence>
<dbReference type="EMBL" id="RZGY01000001">
    <property type="protein sequence ID" value="RUQ87586.1"/>
    <property type="molecule type" value="Genomic_DNA"/>
</dbReference>
<feature type="region of interest" description="Disordered" evidence="1">
    <location>
        <begin position="70"/>
        <end position="94"/>
    </location>
</feature>
<evidence type="ECO:0000313" key="4">
    <source>
        <dbReference type="Proteomes" id="UP000241203"/>
    </source>
</evidence>
<dbReference type="Proteomes" id="UP000241203">
    <property type="component" value="Unassembled WGS sequence"/>
</dbReference>
<accession>A0A2P8GV46</accession>
<evidence type="ECO:0000313" key="2">
    <source>
        <dbReference type="EMBL" id="PSL37842.1"/>
    </source>
</evidence>
<dbReference type="Proteomes" id="UP000268291">
    <property type="component" value="Unassembled WGS sequence"/>
</dbReference>
<organism evidence="2 4">
    <name type="scientific">Labedella gwakjiensis</name>
    <dbReference type="NCBI Taxonomy" id="390269"/>
    <lineage>
        <taxon>Bacteria</taxon>
        <taxon>Bacillati</taxon>
        <taxon>Actinomycetota</taxon>
        <taxon>Actinomycetes</taxon>
        <taxon>Micrococcales</taxon>
        <taxon>Microbacteriaceae</taxon>
        <taxon>Labedella</taxon>
    </lineage>
</organism>
<comment type="caution">
    <text evidence="2">The sequence shown here is derived from an EMBL/GenBank/DDBJ whole genome shotgun (WGS) entry which is preliminary data.</text>
</comment>
<reference evidence="2 4" key="1">
    <citation type="submission" date="2018-03" db="EMBL/GenBank/DDBJ databases">
        <title>Genomic Encyclopedia of Archaeal and Bacterial Type Strains, Phase II (KMG-II): from individual species to whole genera.</title>
        <authorList>
            <person name="Goeker M."/>
        </authorList>
    </citation>
    <scope>NUCLEOTIDE SEQUENCE [LARGE SCALE GENOMIC DNA]</scope>
    <source>
        <strain evidence="2 4">DSM 21548</strain>
    </source>
</reference>
<name>A0A2P8GV46_9MICO</name>
<dbReference type="RefSeq" id="WP_106562931.1">
    <property type="nucleotide sequence ID" value="NZ_PYAU01000001.1"/>
</dbReference>
<reference evidence="3 5" key="2">
    <citation type="submission" date="2018-12" db="EMBL/GenBank/DDBJ databases">
        <authorList>
            <person name="hu s."/>
            <person name="Xu Y."/>
            <person name="Xu B."/>
            <person name="Li F."/>
        </authorList>
    </citation>
    <scope>NUCLEOTIDE SEQUENCE [LARGE SCALE GENOMIC DNA]</scope>
    <source>
        <strain evidence="3 5">KSW2-17</strain>
    </source>
</reference>
<evidence type="ECO:0000313" key="3">
    <source>
        <dbReference type="EMBL" id="RUQ87586.1"/>
    </source>
</evidence>
<keyword evidence="5" id="KW-1185">Reference proteome</keyword>
<sequence>MAASFAEAQQSILALNNDELPFVYQPTPDGVVAHWKFGDVRWNNIIAAGQADAEYELRVVLDPEKESWKFHEKSSQSEAHIGPSGAGASKSWHSGPQKSMSFTIGGAVKAEQTDRHGTTDGHVYGWAFTSDEVKEPVVNALEAAGWKSGNGFFSKLFGG</sequence>